<organism evidence="3 4">
    <name type="scientific">Maridesulfovibrio salexigens (strain ATCC 14822 / DSM 2638 / NCIMB 8403 / VKM B-1763)</name>
    <name type="common">Desulfovibrio salexigens</name>
    <dbReference type="NCBI Taxonomy" id="526222"/>
    <lineage>
        <taxon>Bacteria</taxon>
        <taxon>Pseudomonadati</taxon>
        <taxon>Thermodesulfobacteriota</taxon>
        <taxon>Desulfovibrionia</taxon>
        <taxon>Desulfovibrionales</taxon>
        <taxon>Desulfovibrionaceae</taxon>
        <taxon>Maridesulfovibrio</taxon>
    </lineage>
</organism>
<dbReference type="HOGENOM" id="CLU_099424_0_0_7"/>
<gene>
    <name evidence="3" type="ordered locus">Desal_2811</name>
</gene>
<sequence length="170" mass="19388">MRHALPAILLLTAIFFSTACSATEEVKPTDHIIAGYIENVSIKIWERETPIIMEAKLDTGADSSSLHATDITIHKKNKKVSFTITDQHGKTQRITCPYARIVRIKKRPSGYQRRPVIPVQLQIGQKTFEAFVNLTDRTNFSYKMLIGRKELRHGILIDSSRHHRLSKPVK</sequence>
<dbReference type="Pfam" id="PF05618">
    <property type="entry name" value="Zn_protease"/>
    <property type="match status" value="1"/>
</dbReference>
<protein>
    <recommendedName>
        <fullName evidence="2">Retropepsin-like aspartic endopeptidase domain-containing protein</fullName>
    </recommendedName>
</protein>
<evidence type="ECO:0000256" key="1">
    <source>
        <dbReference type="SAM" id="SignalP"/>
    </source>
</evidence>
<dbReference type="OrthoDB" id="9782977at2"/>
<dbReference type="KEGG" id="dsa:Desal_2811"/>
<dbReference type="PANTHER" id="PTHR38037">
    <property type="entry name" value="ZN_PROTEASE DOMAIN-CONTAINING PROTEIN"/>
    <property type="match status" value="1"/>
</dbReference>
<name>C6BZZ2_MARSD</name>
<evidence type="ECO:0000313" key="4">
    <source>
        <dbReference type="Proteomes" id="UP000002601"/>
    </source>
</evidence>
<proteinExistence type="predicted"/>
<keyword evidence="4" id="KW-1185">Reference proteome</keyword>
<dbReference type="PROSITE" id="PS51257">
    <property type="entry name" value="PROKAR_LIPOPROTEIN"/>
    <property type="match status" value="1"/>
</dbReference>
<feature type="chain" id="PRO_5002959959" description="Retropepsin-like aspartic endopeptidase domain-containing protein" evidence="1">
    <location>
        <begin position="23"/>
        <end position="170"/>
    </location>
</feature>
<feature type="domain" description="Retropepsin-like aspartic endopeptidase" evidence="2">
    <location>
        <begin position="35"/>
        <end position="163"/>
    </location>
</feature>
<dbReference type="EMBL" id="CP001649">
    <property type="protein sequence ID" value="ACS80863.1"/>
    <property type="molecule type" value="Genomic_DNA"/>
</dbReference>
<dbReference type="InterPro" id="IPR008503">
    <property type="entry name" value="Asp_endopeptidase"/>
</dbReference>
<feature type="signal peptide" evidence="1">
    <location>
        <begin position="1"/>
        <end position="22"/>
    </location>
</feature>
<reference evidence="3 4" key="1">
    <citation type="submission" date="2009-06" db="EMBL/GenBank/DDBJ databases">
        <title>Complete sequence of Desulfovibrio salexigens DSM 2638.</title>
        <authorList>
            <consortium name="US DOE Joint Genome Institute"/>
            <person name="Lucas S."/>
            <person name="Copeland A."/>
            <person name="Lapidus A."/>
            <person name="Glavina del Rio T."/>
            <person name="Tice H."/>
            <person name="Bruce D."/>
            <person name="Goodwin L."/>
            <person name="Pitluck S."/>
            <person name="Munk A.C."/>
            <person name="Brettin T."/>
            <person name="Detter J.C."/>
            <person name="Han C."/>
            <person name="Tapia R."/>
            <person name="Larimer F."/>
            <person name="Land M."/>
            <person name="Hauser L."/>
            <person name="Kyrpides N."/>
            <person name="Anderson I."/>
            <person name="Wall J.D."/>
            <person name="Arkin A.P."/>
            <person name="Dehal P."/>
            <person name="Chivian D."/>
            <person name="Giles B."/>
            <person name="Hazen T.C."/>
        </authorList>
    </citation>
    <scope>NUCLEOTIDE SEQUENCE [LARGE SCALE GENOMIC DNA]</scope>
    <source>
        <strain evidence="4">ATCC 14822 / DSM 2638 / NCIMB 8403 / VKM B-1763</strain>
    </source>
</reference>
<dbReference type="STRING" id="526222.Desal_2811"/>
<dbReference type="SUPFAM" id="SSF50630">
    <property type="entry name" value="Acid proteases"/>
    <property type="match status" value="1"/>
</dbReference>
<dbReference type="AlphaFoldDB" id="C6BZZ2"/>
<dbReference type="eggNOG" id="COG4067">
    <property type="taxonomic scope" value="Bacteria"/>
</dbReference>
<dbReference type="PANTHER" id="PTHR38037:SF2">
    <property type="entry name" value="ATP-DEPENDENT ZINC PROTEASE DOMAIN-CONTAINING PROTEIN-RELATED"/>
    <property type="match status" value="1"/>
</dbReference>
<evidence type="ECO:0000313" key="3">
    <source>
        <dbReference type="EMBL" id="ACS80863.1"/>
    </source>
</evidence>
<keyword evidence="1" id="KW-0732">Signal</keyword>
<dbReference type="Proteomes" id="UP000002601">
    <property type="component" value="Chromosome"/>
</dbReference>
<evidence type="ECO:0000259" key="2">
    <source>
        <dbReference type="Pfam" id="PF05618"/>
    </source>
</evidence>
<dbReference type="Gene3D" id="2.40.70.10">
    <property type="entry name" value="Acid Proteases"/>
    <property type="match status" value="1"/>
</dbReference>
<dbReference type="InterPro" id="IPR021109">
    <property type="entry name" value="Peptidase_aspartic_dom_sf"/>
</dbReference>
<accession>C6BZZ2</accession>